<dbReference type="RefSeq" id="WP_036679743.1">
    <property type="nucleotide sequence ID" value="NZ_JNVM01000006.1"/>
</dbReference>
<dbReference type="eggNOG" id="COG3251">
    <property type="taxonomic scope" value="Bacteria"/>
</dbReference>
<dbReference type="EMBL" id="JNVM01000006">
    <property type="protein sequence ID" value="KEQ26729.1"/>
    <property type="molecule type" value="Genomic_DNA"/>
</dbReference>
<dbReference type="InterPro" id="IPR038020">
    <property type="entry name" value="MbtH-like_sf"/>
</dbReference>
<proteinExistence type="predicted"/>
<dbReference type="Pfam" id="PF03621">
    <property type="entry name" value="MbtH"/>
    <property type="match status" value="1"/>
</dbReference>
<evidence type="ECO:0000313" key="2">
    <source>
        <dbReference type="EMBL" id="KEQ26729.1"/>
    </source>
</evidence>
<dbReference type="AlphaFoldDB" id="A0A081P7Q6"/>
<accession>A0A081P7Q6</accession>
<protein>
    <submittedName>
        <fullName evidence="2">Protein mbtH</fullName>
    </submittedName>
</protein>
<evidence type="ECO:0000313" key="3">
    <source>
        <dbReference type="Proteomes" id="UP000028123"/>
    </source>
</evidence>
<dbReference type="Proteomes" id="UP000028123">
    <property type="component" value="Unassembled WGS sequence"/>
</dbReference>
<dbReference type="OrthoDB" id="7584480at2"/>
<gene>
    <name evidence="2" type="ORF">ET33_33405</name>
</gene>
<comment type="caution">
    <text evidence="2">The sequence shown here is derived from an EMBL/GenBank/DDBJ whole genome shotgun (WGS) entry which is preliminary data.</text>
</comment>
<dbReference type="PANTHER" id="PTHR38444:SF1">
    <property type="entry name" value="ENTEROBACTIN BIOSYNTHESIS PROTEIN YBDZ"/>
    <property type="match status" value="1"/>
</dbReference>
<dbReference type="SMART" id="SM00923">
    <property type="entry name" value="MbtH"/>
    <property type="match status" value="1"/>
</dbReference>
<dbReference type="InterPro" id="IPR005153">
    <property type="entry name" value="MbtH-like_dom"/>
</dbReference>
<reference evidence="2 3" key="1">
    <citation type="submission" date="2014-06" db="EMBL/GenBank/DDBJ databases">
        <title>Draft genome sequence of Paenibacillus sp. MSt1.</title>
        <authorList>
            <person name="Aw Y.K."/>
            <person name="Ong K.S."/>
            <person name="Gan H.M."/>
            <person name="Lee S.M."/>
        </authorList>
    </citation>
    <scope>NUCLEOTIDE SEQUENCE [LARGE SCALE GENOMIC DNA]</scope>
    <source>
        <strain evidence="2 3">MSt1</strain>
    </source>
</reference>
<organism evidence="2 3">
    <name type="scientific">Paenibacillus tyrfis</name>
    <dbReference type="NCBI Taxonomy" id="1501230"/>
    <lineage>
        <taxon>Bacteria</taxon>
        <taxon>Bacillati</taxon>
        <taxon>Bacillota</taxon>
        <taxon>Bacilli</taxon>
        <taxon>Bacillales</taxon>
        <taxon>Paenibacillaceae</taxon>
        <taxon>Paenibacillus</taxon>
    </lineage>
</organism>
<dbReference type="SUPFAM" id="SSF160582">
    <property type="entry name" value="MbtH-like"/>
    <property type="match status" value="1"/>
</dbReference>
<sequence length="75" mass="8436">MTNPFERTDSDYLVLINDEGQHSLWPAFIPIPQGWTAVFGQAAREACLDYIAAHWSDLRPRSLDAEPAYADTKQG</sequence>
<dbReference type="Gene3D" id="3.90.820.10">
    <property type="entry name" value="Structural Genomics, Unknown Function 30-nov-00 1gh9 Mol_id"/>
    <property type="match status" value="1"/>
</dbReference>
<dbReference type="GO" id="GO:0019290">
    <property type="term" value="P:siderophore biosynthetic process"/>
    <property type="evidence" value="ECO:0007669"/>
    <property type="project" value="TreeGrafter"/>
</dbReference>
<dbReference type="InterPro" id="IPR037407">
    <property type="entry name" value="MLP_fam"/>
</dbReference>
<dbReference type="PANTHER" id="PTHR38444">
    <property type="entry name" value="ENTEROBACTIN BIOSYNTHESIS PROTEIN YBDZ"/>
    <property type="match status" value="1"/>
</dbReference>
<evidence type="ECO:0000259" key="1">
    <source>
        <dbReference type="SMART" id="SM00923"/>
    </source>
</evidence>
<name>A0A081P7Q6_9BACL</name>
<dbReference type="GO" id="GO:0005829">
    <property type="term" value="C:cytosol"/>
    <property type="evidence" value="ECO:0007669"/>
    <property type="project" value="TreeGrafter"/>
</dbReference>
<keyword evidence="3" id="KW-1185">Reference proteome</keyword>
<feature type="domain" description="MbtH-like" evidence="1">
    <location>
        <begin position="3"/>
        <end position="53"/>
    </location>
</feature>